<organism evidence="1">
    <name type="scientific">uncultured Desulfobacterium sp</name>
    <dbReference type="NCBI Taxonomy" id="201089"/>
    <lineage>
        <taxon>Bacteria</taxon>
        <taxon>Pseudomonadati</taxon>
        <taxon>Thermodesulfobacteriota</taxon>
        <taxon>Desulfobacteria</taxon>
        <taxon>Desulfobacterales</taxon>
        <taxon>Desulfobacteriaceae</taxon>
        <taxon>Desulfobacterium</taxon>
        <taxon>environmental samples</taxon>
    </lineage>
</organism>
<reference evidence="1" key="1">
    <citation type="submission" date="2018-01" db="EMBL/GenBank/DDBJ databases">
        <authorList>
            <person name="Regsiter A."/>
            <person name="William W."/>
        </authorList>
    </citation>
    <scope>NUCLEOTIDE SEQUENCE</scope>
    <source>
        <strain evidence="1">TRIP AH-1</strain>
    </source>
</reference>
<accession>A0A445MRU0</accession>
<dbReference type="InterPro" id="IPR025591">
    <property type="entry name" value="RloB"/>
</dbReference>
<sequence>MGTDNLFHKKKVRKAESLRRRRAMKAPYDAILIVCEGEKTEPTYFNELKKAFRLSNANVRICGRGSDPLSVVNFAIETFRQESEFDRVYCVFDRDRHARYNEALDTVRRTRLGKGSKIFAIPSVPCFEFWLLLHFIYTTRPFDAPPGDSICSKVIKELKNYLPAYQKGEQDIFNNIHDSLDTAIANAYRVEQFHQISNTDNPSTLVHSLVDYLRNLKK</sequence>
<protein>
    <recommendedName>
        <fullName evidence="2">CRISPR-associated protein</fullName>
    </recommendedName>
</protein>
<evidence type="ECO:0008006" key="2">
    <source>
        <dbReference type="Google" id="ProtNLM"/>
    </source>
</evidence>
<proteinExistence type="predicted"/>
<dbReference type="EMBL" id="OJIN01000031">
    <property type="protein sequence ID" value="SPD72224.1"/>
    <property type="molecule type" value="Genomic_DNA"/>
</dbReference>
<name>A0A445MRU0_9BACT</name>
<gene>
    <name evidence="1" type="ORF">PITCH_A1260047</name>
</gene>
<dbReference type="Pfam" id="PF13707">
    <property type="entry name" value="RloB"/>
    <property type="match status" value="1"/>
</dbReference>
<evidence type="ECO:0000313" key="1">
    <source>
        <dbReference type="EMBL" id="SPD72224.1"/>
    </source>
</evidence>
<dbReference type="AlphaFoldDB" id="A0A445MRU0"/>